<dbReference type="SUPFAM" id="SSF57716">
    <property type="entry name" value="Glucocorticoid receptor-like (DNA-binding domain)"/>
    <property type="match status" value="1"/>
</dbReference>
<dbReference type="Gene3D" id="1.10.287.1480">
    <property type="match status" value="1"/>
</dbReference>
<organism evidence="1">
    <name type="scientific">Anthurium amnicola</name>
    <dbReference type="NCBI Taxonomy" id="1678845"/>
    <lineage>
        <taxon>Eukaryota</taxon>
        <taxon>Viridiplantae</taxon>
        <taxon>Streptophyta</taxon>
        <taxon>Embryophyta</taxon>
        <taxon>Tracheophyta</taxon>
        <taxon>Spermatophyta</taxon>
        <taxon>Magnoliopsida</taxon>
        <taxon>Liliopsida</taxon>
        <taxon>Araceae</taxon>
        <taxon>Pothoideae</taxon>
        <taxon>Potheae</taxon>
        <taxon>Anthurium</taxon>
    </lineage>
</organism>
<sequence length="234" mass="26380">PAGLKRFCNPSRCCAPLDLPTPTSSSSCCHCFLELLRFVLHNEKKKKKRGVPPLRSAAPMLRRALSLSASYSADLLRRPHASAPCCHLLLRPLDAPRFLPKKVAGEGKHTNVPAIWFSVVPATRNGAYNSLLDLNQRTGLLLGKRYVSTAVATGTTDPPGERFKCQHETRGRLCKTLEKRNILDHKRRLLASKYELRRKLHKAFCRDPDLPSDMRDKHCYKLSKLPKKQFLCSS</sequence>
<dbReference type="AlphaFoldDB" id="A0A1D1XID5"/>
<dbReference type="GO" id="GO:0005840">
    <property type="term" value="C:ribosome"/>
    <property type="evidence" value="ECO:0007669"/>
    <property type="project" value="UniProtKB-KW"/>
</dbReference>
<keyword evidence="1" id="KW-0687">Ribonucleoprotein</keyword>
<name>A0A1D1XID5_9ARAE</name>
<reference evidence="1" key="1">
    <citation type="submission" date="2015-07" db="EMBL/GenBank/DDBJ databases">
        <title>Transcriptome Assembly of Anthurium amnicola.</title>
        <authorList>
            <person name="Suzuki J."/>
        </authorList>
    </citation>
    <scope>NUCLEOTIDE SEQUENCE</scope>
</reference>
<feature type="non-terminal residue" evidence="1">
    <location>
        <position position="1"/>
    </location>
</feature>
<gene>
    <name evidence="1" type="primary">RPS14_1</name>
    <name evidence="1" type="ORF">g.109563</name>
</gene>
<evidence type="ECO:0000313" key="1">
    <source>
        <dbReference type="EMBL" id="JAT42156.1"/>
    </source>
</evidence>
<dbReference type="EMBL" id="GDJX01025780">
    <property type="protein sequence ID" value="JAT42156.1"/>
    <property type="molecule type" value="Transcribed_RNA"/>
</dbReference>
<keyword evidence="1" id="KW-0689">Ribosomal protein</keyword>
<proteinExistence type="predicted"/>
<accession>A0A1D1XID5</accession>
<protein>
    <submittedName>
        <fullName evidence="1">Ribosomal protein S14, mitochondrial</fullName>
    </submittedName>
</protein>